<dbReference type="OrthoDB" id="179913at2"/>
<name>A0A5N6AP51_9ACTN</name>
<feature type="domain" description="Gfo/Idh/MocA-like oxidoreductase N-terminal" evidence="3">
    <location>
        <begin position="7"/>
        <end position="124"/>
    </location>
</feature>
<dbReference type="RefSeq" id="WP_139666195.1">
    <property type="nucleotide sequence ID" value="NZ_VDLY02000002.1"/>
</dbReference>
<dbReference type="GO" id="GO:0000166">
    <property type="term" value="F:nucleotide binding"/>
    <property type="evidence" value="ECO:0007669"/>
    <property type="project" value="InterPro"/>
</dbReference>
<dbReference type="Proteomes" id="UP000314251">
    <property type="component" value="Unassembled WGS sequence"/>
</dbReference>
<comment type="similarity">
    <text evidence="1">Belongs to the Gfo/Idh/MocA family.</text>
</comment>
<sequence>MSETPPLRVGVLGCGGIAVRRMLPAMARVPGVEITAVASRDAERAREVAERFGAEPVHGYERLLVRDDITAVYVALPPALHAPWTARALAAGLHALVEKPMVTSLGEAQDLAALAERHKLVLMESFMFLRHSQHDAVRALIDEGAVGEVRGVAATFGFPPLPADDFRYRPDLGGGALLDCGVYPLRVARLLLGDALTVSGAVLTTDQDTGVDVQGAALLHDPDGRTAQLSFGFRHFYRCVYEVWGSEGRIVLDRAFTPPPDHRPLLRLERHSAAAGNTVEERALPADDQFANVAAHFAALVAGEGDPEPERTGAVRQAELVRDVRRAAYASGGATP</sequence>
<protein>
    <submittedName>
        <fullName evidence="5">Gfo/Idh/MocA family oxidoreductase</fullName>
    </submittedName>
</protein>
<dbReference type="Pfam" id="PF22725">
    <property type="entry name" value="GFO_IDH_MocA_C3"/>
    <property type="match status" value="1"/>
</dbReference>
<evidence type="ECO:0000313" key="6">
    <source>
        <dbReference type="Proteomes" id="UP000314251"/>
    </source>
</evidence>
<reference evidence="5" key="1">
    <citation type="submission" date="2019-10" db="EMBL/GenBank/DDBJ databases">
        <title>Nonomuraea sp. nov., isolated from Phyllanthus amarus.</title>
        <authorList>
            <person name="Klykleung N."/>
            <person name="Tanasupawat S."/>
        </authorList>
    </citation>
    <scope>NUCLEOTIDE SEQUENCE [LARGE SCALE GENOMIC DNA]</scope>
    <source>
        <strain evidence="5">3MP-10</strain>
    </source>
</reference>
<dbReference type="PANTHER" id="PTHR22604:SF105">
    <property type="entry name" value="TRANS-1,2-DIHYDROBENZENE-1,2-DIOL DEHYDROGENASE"/>
    <property type="match status" value="1"/>
</dbReference>
<dbReference type="InterPro" id="IPR055170">
    <property type="entry name" value="GFO_IDH_MocA-like_dom"/>
</dbReference>
<keyword evidence="6" id="KW-1185">Reference proteome</keyword>
<evidence type="ECO:0000259" key="3">
    <source>
        <dbReference type="Pfam" id="PF01408"/>
    </source>
</evidence>
<evidence type="ECO:0000256" key="1">
    <source>
        <dbReference type="ARBA" id="ARBA00010928"/>
    </source>
</evidence>
<dbReference type="SUPFAM" id="SSF55347">
    <property type="entry name" value="Glyceraldehyde-3-phosphate dehydrogenase-like, C-terminal domain"/>
    <property type="match status" value="1"/>
</dbReference>
<dbReference type="SUPFAM" id="SSF51735">
    <property type="entry name" value="NAD(P)-binding Rossmann-fold domains"/>
    <property type="match status" value="1"/>
</dbReference>
<dbReference type="Pfam" id="PF01408">
    <property type="entry name" value="GFO_IDH_MocA"/>
    <property type="match status" value="1"/>
</dbReference>
<dbReference type="AlphaFoldDB" id="A0A5N6AP51"/>
<dbReference type="InterPro" id="IPR036291">
    <property type="entry name" value="NAD(P)-bd_dom_sf"/>
</dbReference>
<dbReference type="EMBL" id="VDLY02000002">
    <property type="protein sequence ID" value="KAB8169902.1"/>
    <property type="molecule type" value="Genomic_DNA"/>
</dbReference>
<evidence type="ECO:0000313" key="5">
    <source>
        <dbReference type="EMBL" id="KAB8169902.1"/>
    </source>
</evidence>
<evidence type="ECO:0000256" key="2">
    <source>
        <dbReference type="ARBA" id="ARBA00023002"/>
    </source>
</evidence>
<keyword evidence="2" id="KW-0560">Oxidoreductase</keyword>
<dbReference type="Gene3D" id="3.30.360.10">
    <property type="entry name" value="Dihydrodipicolinate Reductase, domain 2"/>
    <property type="match status" value="1"/>
</dbReference>
<comment type="caution">
    <text evidence="5">The sequence shown here is derived from an EMBL/GenBank/DDBJ whole genome shotgun (WGS) entry which is preliminary data.</text>
</comment>
<dbReference type="InterPro" id="IPR000683">
    <property type="entry name" value="Gfo/Idh/MocA-like_OxRdtase_N"/>
</dbReference>
<accession>A0A5N6AP51</accession>
<proteinExistence type="inferred from homology"/>
<evidence type="ECO:0000259" key="4">
    <source>
        <dbReference type="Pfam" id="PF22725"/>
    </source>
</evidence>
<organism evidence="5 6">
    <name type="scientific">Streptomyces mimosae</name>
    <dbReference type="NCBI Taxonomy" id="2586635"/>
    <lineage>
        <taxon>Bacteria</taxon>
        <taxon>Bacillati</taxon>
        <taxon>Actinomycetota</taxon>
        <taxon>Actinomycetes</taxon>
        <taxon>Kitasatosporales</taxon>
        <taxon>Streptomycetaceae</taxon>
        <taxon>Streptomyces</taxon>
    </lineage>
</organism>
<gene>
    <name evidence="5" type="ORF">FH607_004130</name>
</gene>
<dbReference type="Gene3D" id="3.40.50.720">
    <property type="entry name" value="NAD(P)-binding Rossmann-like Domain"/>
    <property type="match status" value="1"/>
</dbReference>
<dbReference type="InterPro" id="IPR050984">
    <property type="entry name" value="Gfo/Idh/MocA_domain"/>
</dbReference>
<dbReference type="GO" id="GO:0016491">
    <property type="term" value="F:oxidoreductase activity"/>
    <property type="evidence" value="ECO:0007669"/>
    <property type="project" value="UniProtKB-KW"/>
</dbReference>
<dbReference type="PANTHER" id="PTHR22604">
    <property type="entry name" value="OXIDOREDUCTASES"/>
    <property type="match status" value="1"/>
</dbReference>
<feature type="domain" description="GFO/IDH/MocA-like oxidoreductase" evidence="4">
    <location>
        <begin position="136"/>
        <end position="251"/>
    </location>
</feature>